<keyword evidence="5 10" id="KW-0418">Kinase</keyword>
<dbReference type="GeneID" id="24131045"/>
<dbReference type="Gene3D" id="1.10.510.10">
    <property type="entry name" value="Transferase(Phosphotransferase) domain 1"/>
    <property type="match status" value="1"/>
</dbReference>
<keyword evidence="2" id="KW-0723">Serine/threonine-protein kinase</keyword>
<evidence type="ECO:0000256" key="8">
    <source>
        <dbReference type="ARBA" id="ARBA00048679"/>
    </source>
</evidence>
<feature type="domain" description="Protein kinase" evidence="9">
    <location>
        <begin position="4"/>
        <end position="233"/>
    </location>
</feature>
<keyword evidence="3" id="KW-0808">Transferase</keyword>
<comment type="catalytic activity">
    <reaction evidence="7">
        <text>L-threonyl-[protein] + ATP = O-phospho-L-threonyl-[protein] + ADP + H(+)</text>
        <dbReference type="Rhea" id="RHEA:46608"/>
        <dbReference type="Rhea" id="RHEA-COMP:11060"/>
        <dbReference type="Rhea" id="RHEA-COMP:11605"/>
        <dbReference type="ChEBI" id="CHEBI:15378"/>
        <dbReference type="ChEBI" id="CHEBI:30013"/>
        <dbReference type="ChEBI" id="CHEBI:30616"/>
        <dbReference type="ChEBI" id="CHEBI:61977"/>
        <dbReference type="ChEBI" id="CHEBI:456216"/>
        <dbReference type="EC" id="2.7.11.1"/>
    </reaction>
</comment>
<keyword evidence="6" id="KW-0067">ATP-binding</keyword>
<accession>A0A067C541</accession>
<dbReference type="GO" id="GO:0004674">
    <property type="term" value="F:protein serine/threonine kinase activity"/>
    <property type="evidence" value="ECO:0007669"/>
    <property type="project" value="UniProtKB-KW"/>
</dbReference>
<dbReference type="Gene3D" id="3.30.200.20">
    <property type="entry name" value="Phosphorylase Kinase, domain 1"/>
    <property type="match status" value="1"/>
</dbReference>
<dbReference type="Pfam" id="PF00069">
    <property type="entry name" value="Pkinase"/>
    <property type="match status" value="2"/>
</dbReference>
<dbReference type="STRING" id="695850.A0A067C541"/>
<dbReference type="InterPro" id="IPR011009">
    <property type="entry name" value="Kinase-like_dom_sf"/>
</dbReference>
<evidence type="ECO:0000256" key="6">
    <source>
        <dbReference type="ARBA" id="ARBA00022840"/>
    </source>
</evidence>
<dbReference type="EMBL" id="KK583228">
    <property type="protein sequence ID" value="KDO25899.1"/>
    <property type="molecule type" value="Genomic_DNA"/>
</dbReference>
<evidence type="ECO:0000259" key="9">
    <source>
        <dbReference type="PROSITE" id="PS50011"/>
    </source>
</evidence>
<dbReference type="SMART" id="SM00220">
    <property type="entry name" value="S_TKc"/>
    <property type="match status" value="1"/>
</dbReference>
<keyword evidence="4" id="KW-0547">Nucleotide-binding</keyword>
<evidence type="ECO:0000256" key="3">
    <source>
        <dbReference type="ARBA" id="ARBA00022679"/>
    </source>
</evidence>
<evidence type="ECO:0000256" key="4">
    <source>
        <dbReference type="ARBA" id="ARBA00022741"/>
    </source>
</evidence>
<dbReference type="GO" id="GO:0005524">
    <property type="term" value="F:ATP binding"/>
    <property type="evidence" value="ECO:0007669"/>
    <property type="project" value="UniProtKB-KW"/>
</dbReference>
<dbReference type="Proteomes" id="UP000030745">
    <property type="component" value="Unassembled WGS sequence"/>
</dbReference>
<evidence type="ECO:0000256" key="7">
    <source>
        <dbReference type="ARBA" id="ARBA00047899"/>
    </source>
</evidence>
<dbReference type="OMA" id="HIRRYCK"/>
<name>A0A067C541_SAPPC</name>
<dbReference type="AlphaFoldDB" id="A0A067C541"/>
<dbReference type="SUPFAM" id="SSF56112">
    <property type="entry name" value="Protein kinase-like (PK-like)"/>
    <property type="match status" value="1"/>
</dbReference>
<dbReference type="PROSITE" id="PS50011">
    <property type="entry name" value="PROTEIN_KINASE_DOM"/>
    <property type="match status" value="1"/>
</dbReference>
<dbReference type="InterPro" id="IPR000719">
    <property type="entry name" value="Prot_kinase_dom"/>
</dbReference>
<dbReference type="OrthoDB" id="248923at2759"/>
<proteinExistence type="predicted"/>
<evidence type="ECO:0000313" key="10">
    <source>
        <dbReference type="EMBL" id="KDO25899.1"/>
    </source>
</evidence>
<dbReference type="PANTHER" id="PTHR44899">
    <property type="entry name" value="CAMK FAMILY PROTEIN KINASE"/>
    <property type="match status" value="1"/>
</dbReference>
<protein>
    <recommendedName>
        <fullName evidence="1">non-specific serine/threonine protein kinase</fullName>
        <ecNumber evidence="1">2.7.11.1</ecNumber>
    </recommendedName>
</protein>
<evidence type="ECO:0000313" key="11">
    <source>
        <dbReference type="Proteomes" id="UP000030745"/>
    </source>
</evidence>
<gene>
    <name evidence="10" type="ORF">SPRG_08840</name>
</gene>
<dbReference type="RefSeq" id="XP_012203459.1">
    <property type="nucleotide sequence ID" value="XM_012348069.1"/>
</dbReference>
<dbReference type="EC" id="2.7.11.1" evidence="1"/>
<sequence length="451" mass="49388">MDGYAKIRVLGEGSFGLVYLMREKAERGGLVCVKDIPVQTKTGLADSIQEARLLARLSHPNIVAYKDAFVARNQRHYYIVMQYCSGVCLGLHAMHAQGILHRDIKSHNVFISNSGQYILGDLGISRELTGRNNMASTFVGTPYFLSPEQCAGERYTFSADVWALGCLLYELCALTYPFTGATTPALLSNICSGFYAPIHREYSFGLQKLVLKMLAVSPSSRPNVAEVLQSPLLRAPLQSYLADLRKCASKTHLAAISAQLTALELSDLWTKGKSTHGAFLSNTTTTPMPQYAHVEVDMADWLEKERQRHLLQILEHIKASQVLARAPPLPPQPVSPPPPVKRLPTVRPSPAMDPEWQPPVQVAPHPTVGKRHGPRHTGVVGSFRRGVPLTNGAKTYLAAACKDVRVLRAQAYQDAARARDAAFAVATAAETKDAWAILAGECHAQLEALHK</sequence>
<dbReference type="KEGG" id="spar:SPRG_08840"/>
<comment type="catalytic activity">
    <reaction evidence="8">
        <text>L-seryl-[protein] + ATP = O-phospho-L-seryl-[protein] + ADP + H(+)</text>
        <dbReference type="Rhea" id="RHEA:17989"/>
        <dbReference type="Rhea" id="RHEA-COMP:9863"/>
        <dbReference type="Rhea" id="RHEA-COMP:11604"/>
        <dbReference type="ChEBI" id="CHEBI:15378"/>
        <dbReference type="ChEBI" id="CHEBI:29999"/>
        <dbReference type="ChEBI" id="CHEBI:30616"/>
        <dbReference type="ChEBI" id="CHEBI:83421"/>
        <dbReference type="ChEBI" id="CHEBI:456216"/>
        <dbReference type="EC" id="2.7.11.1"/>
    </reaction>
</comment>
<evidence type="ECO:0000256" key="1">
    <source>
        <dbReference type="ARBA" id="ARBA00012513"/>
    </source>
</evidence>
<dbReference type="PANTHER" id="PTHR44899:SF3">
    <property type="entry name" value="SERINE_THREONINE-PROTEIN KINASE NEK1"/>
    <property type="match status" value="1"/>
</dbReference>
<dbReference type="PROSITE" id="PS00108">
    <property type="entry name" value="PROTEIN_KINASE_ST"/>
    <property type="match status" value="1"/>
</dbReference>
<dbReference type="InterPro" id="IPR008271">
    <property type="entry name" value="Ser/Thr_kinase_AS"/>
</dbReference>
<evidence type="ECO:0000256" key="5">
    <source>
        <dbReference type="ARBA" id="ARBA00022777"/>
    </source>
</evidence>
<organism evidence="10 11">
    <name type="scientific">Saprolegnia parasitica (strain CBS 223.65)</name>
    <dbReference type="NCBI Taxonomy" id="695850"/>
    <lineage>
        <taxon>Eukaryota</taxon>
        <taxon>Sar</taxon>
        <taxon>Stramenopiles</taxon>
        <taxon>Oomycota</taxon>
        <taxon>Saprolegniomycetes</taxon>
        <taxon>Saprolegniales</taxon>
        <taxon>Saprolegniaceae</taxon>
        <taxon>Saprolegnia</taxon>
    </lineage>
</organism>
<evidence type="ECO:0000256" key="2">
    <source>
        <dbReference type="ARBA" id="ARBA00022527"/>
    </source>
</evidence>
<dbReference type="VEuPathDB" id="FungiDB:SPRG_08840"/>
<keyword evidence="11" id="KW-1185">Reference proteome</keyword>
<reference evidence="10 11" key="1">
    <citation type="journal article" date="2013" name="PLoS Genet.">
        <title>Distinctive expansion of potential virulence genes in the genome of the oomycete fish pathogen Saprolegnia parasitica.</title>
        <authorList>
            <person name="Jiang R.H."/>
            <person name="de Bruijn I."/>
            <person name="Haas B.J."/>
            <person name="Belmonte R."/>
            <person name="Lobach L."/>
            <person name="Christie J."/>
            <person name="van den Ackerveken G."/>
            <person name="Bottin A."/>
            <person name="Bulone V."/>
            <person name="Diaz-Moreno S.M."/>
            <person name="Dumas B."/>
            <person name="Fan L."/>
            <person name="Gaulin E."/>
            <person name="Govers F."/>
            <person name="Grenville-Briggs L.J."/>
            <person name="Horner N.R."/>
            <person name="Levin J.Z."/>
            <person name="Mammella M."/>
            <person name="Meijer H.J."/>
            <person name="Morris P."/>
            <person name="Nusbaum C."/>
            <person name="Oome S."/>
            <person name="Phillips A.J."/>
            <person name="van Rooyen D."/>
            <person name="Rzeszutek E."/>
            <person name="Saraiva M."/>
            <person name="Secombes C.J."/>
            <person name="Seidl M.F."/>
            <person name="Snel B."/>
            <person name="Stassen J.H."/>
            <person name="Sykes S."/>
            <person name="Tripathy S."/>
            <person name="van den Berg H."/>
            <person name="Vega-Arreguin J.C."/>
            <person name="Wawra S."/>
            <person name="Young S.K."/>
            <person name="Zeng Q."/>
            <person name="Dieguez-Uribeondo J."/>
            <person name="Russ C."/>
            <person name="Tyler B.M."/>
            <person name="van West P."/>
        </authorList>
    </citation>
    <scope>NUCLEOTIDE SEQUENCE [LARGE SCALE GENOMIC DNA]</scope>
    <source>
        <strain evidence="10 11">CBS 223.65</strain>
    </source>
</reference>
<dbReference type="InterPro" id="IPR051131">
    <property type="entry name" value="NEK_Ser/Thr_kinase_NIMA"/>
</dbReference>